<name>A0A6N2VDN9_BLAHA</name>
<protein>
    <submittedName>
        <fullName evidence="2">Uncharacterized protein</fullName>
    </submittedName>
</protein>
<feature type="transmembrane region" description="Helical" evidence="1">
    <location>
        <begin position="203"/>
        <end position="227"/>
    </location>
</feature>
<feature type="transmembrane region" description="Helical" evidence="1">
    <location>
        <begin position="55"/>
        <end position="74"/>
    </location>
</feature>
<accession>A0A6N2VDN9</accession>
<evidence type="ECO:0000313" key="2">
    <source>
        <dbReference type="EMBL" id="VYT28725.1"/>
    </source>
</evidence>
<keyword evidence="1" id="KW-0472">Membrane</keyword>
<proteinExistence type="predicted"/>
<dbReference type="RefSeq" id="WP_004221956.1">
    <property type="nucleotide sequence ID" value="NZ_CACRSY010000016.1"/>
</dbReference>
<feature type="transmembrane region" description="Helical" evidence="1">
    <location>
        <begin position="233"/>
        <end position="253"/>
    </location>
</feature>
<evidence type="ECO:0000256" key="1">
    <source>
        <dbReference type="SAM" id="Phobius"/>
    </source>
</evidence>
<feature type="transmembrane region" description="Helical" evidence="1">
    <location>
        <begin position="23"/>
        <end position="49"/>
    </location>
</feature>
<dbReference type="AlphaFoldDB" id="A0A6N2VDN9"/>
<reference evidence="2" key="1">
    <citation type="submission" date="2019-11" db="EMBL/GenBank/DDBJ databases">
        <authorList>
            <person name="Feng L."/>
        </authorList>
    </citation>
    <scope>NUCLEOTIDE SEQUENCE</scope>
    <source>
        <strain evidence="2">BhanseniiLFYP23</strain>
    </source>
</reference>
<organism evidence="2">
    <name type="scientific">Blautia hansenii</name>
    <name type="common">Ruminococcus hansenii</name>
    <dbReference type="NCBI Taxonomy" id="1322"/>
    <lineage>
        <taxon>Bacteria</taxon>
        <taxon>Bacillati</taxon>
        <taxon>Bacillota</taxon>
        <taxon>Clostridia</taxon>
        <taxon>Lachnospirales</taxon>
        <taxon>Lachnospiraceae</taxon>
        <taxon>Blautia</taxon>
    </lineage>
</organism>
<keyword evidence="1" id="KW-0812">Transmembrane</keyword>
<dbReference type="EMBL" id="CACRSY010000016">
    <property type="protein sequence ID" value="VYT28725.1"/>
    <property type="molecule type" value="Genomic_DNA"/>
</dbReference>
<sequence>MELKKVWMSSETRKKSRYGYRTVGKILGIVFLMTALLLIGTFLSLSLGLPQQSSSMILVLLASTLGIVLTARLGRRGMQDATIFFLTENDGLWIMDARSIPNYGDGFLGFAVGAMETQAFLRLQGKKPYLPQGADEILKVWGIKENNSHYVIRCQSRHPNKRVTRHTYFLVKGLQDEEMLLKEFERRKTWENTLEPAENRNMWYILLSGVGLAVCVIMCVMSHPAVARMPGTIYFPCMGASLIAFCFLFYFIIRQRRGE</sequence>
<gene>
    <name evidence="2" type="ORF">BHLFYP23_01045</name>
</gene>
<keyword evidence="1" id="KW-1133">Transmembrane helix</keyword>